<gene>
    <name evidence="1" type="ORF">BV25DRAFT_1826695</name>
</gene>
<keyword evidence="2" id="KW-1185">Reference proteome</keyword>
<reference evidence="1" key="1">
    <citation type="submission" date="2021-03" db="EMBL/GenBank/DDBJ databases">
        <authorList>
            <consortium name="DOE Joint Genome Institute"/>
            <person name="Ahrendt S."/>
            <person name="Looney B.P."/>
            <person name="Miyauchi S."/>
            <person name="Morin E."/>
            <person name="Drula E."/>
            <person name="Courty P.E."/>
            <person name="Chicoki N."/>
            <person name="Fauchery L."/>
            <person name="Kohler A."/>
            <person name="Kuo A."/>
            <person name="Labutti K."/>
            <person name="Pangilinan J."/>
            <person name="Lipzen A."/>
            <person name="Riley R."/>
            <person name="Andreopoulos W."/>
            <person name="He G."/>
            <person name="Johnson J."/>
            <person name="Barry K.W."/>
            <person name="Grigoriev I.V."/>
            <person name="Nagy L."/>
            <person name="Hibbett D."/>
            <person name="Henrissat B."/>
            <person name="Matheny P.B."/>
            <person name="Labbe J."/>
            <person name="Martin F."/>
        </authorList>
    </citation>
    <scope>NUCLEOTIDE SEQUENCE</scope>
    <source>
        <strain evidence="1">HHB10654</strain>
    </source>
</reference>
<accession>A0ACB8SY70</accession>
<sequence>MSVVMRRQGHCILSAVCSGEAMSTPMVLEQVRTHCRTRRNSVMARMAPRAAGRS</sequence>
<protein>
    <submittedName>
        <fullName evidence="1">Uncharacterized protein</fullName>
    </submittedName>
</protein>
<evidence type="ECO:0000313" key="1">
    <source>
        <dbReference type="EMBL" id="KAI0061539.1"/>
    </source>
</evidence>
<reference evidence="1" key="2">
    <citation type="journal article" date="2022" name="New Phytol.">
        <title>Evolutionary transition to the ectomycorrhizal habit in the genomes of a hyperdiverse lineage of mushroom-forming fungi.</title>
        <authorList>
            <person name="Looney B."/>
            <person name="Miyauchi S."/>
            <person name="Morin E."/>
            <person name="Drula E."/>
            <person name="Courty P.E."/>
            <person name="Kohler A."/>
            <person name="Kuo A."/>
            <person name="LaButti K."/>
            <person name="Pangilinan J."/>
            <person name="Lipzen A."/>
            <person name="Riley R."/>
            <person name="Andreopoulos W."/>
            <person name="He G."/>
            <person name="Johnson J."/>
            <person name="Nolan M."/>
            <person name="Tritt A."/>
            <person name="Barry K.W."/>
            <person name="Grigoriev I.V."/>
            <person name="Nagy L.G."/>
            <person name="Hibbett D."/>
            <person name="Henrissat B."/>
            <person name="Matheny P.B."/>
            <person name="Labbe J."/>
            <person name="Martin F.M."/>
        </authorList>
    </citation>
    <scope>NUCLEOTIDE SEQUENCE</scope>
    <source>
        <strain evidence="1">HHB10654</strain>
    </source>
</reference>
<proteinExistence type="predicted"/>
<comment type="caution">
    <text evidence="1">The sequence shown here is derived from an EMBL/GenBank/DDBJ whole genome shotgun (WGS) entry which is preliminary data.</text>
</comment>
<evidence type="ECO:0000313" key="2">
    <source>
        <dbReference type="Proteomes" id="UP000814140"/>
    </source>
</evidence>
<name>A0ACB8SY70_9AGAM</name>
<organism evidence="1 2">
    <name type="scientific">Artomyces pyxidatus</name>
    <dbReference type="NCBI Taxonomy" id="48021"/>
    <lineage>
        <taxon>Eukaryota</taxon>
        <taxon>Fungi</taxon>
        <taxon>Dikarya</taxon>
        <taxon>Basidiomycota</taxon>
        <taxon>Agaricomycotina</taxon>
        <taxon>Agaricomycetes</taxon>
        <taxon>Russulales</taxon>
        <taxon>Auriscalpiaceae</taxon>
        <taxon>Artomyces</taxon>
    </lineage>
</organism>
<dbReference type="Proteomes" id="UP000814140">
    <property type="component" value="Unassembled WGS sequence"/>
</dbReference>
<dbReference type="EMBL" id="MU277212">
    <property type="protein sequence ID" value="KAI0061539.1"/>
    <property type="molecule type" value="Genomic_DNA"/>
</dbReference>